<evidence type="ECO:0000313" key="13">
    <source>
        <dbReference type="EMBL" id="CRF43336.1"/>
    </source>
</evidence>
<keyword evidence="6" id="KW-0143">Chaperone</keyword>
<comment type="similarity">
    <text evidence="3 10">Belongs to the FKBP-type PPIase family.</text>
</comment>
<dbReference type="EMBL" id="CDMN01000045">
    <property type="protein sequence ID" value="CRF44573.1"/>
    <property type="molecule type" value="Genomic_DNA"/>
</dbReference>
<dbReference type="GeneID" id="82131073"/>
<dbReference type="EMBL" id="CDML01000036">
    <property type="protein sequence ID" value="CRF41281.1"/>
    <property type="molecule type" value="Genomic_DNA"/>
</dbReference>
<dbReference type="EMBL" id="CDMH01000062">
    <property type="protein sequence ID" value="CRF43336.1"/>
    <property type="molecule type" value="Genomic_DNA"/>
</dbReference>
<dbReference type="SUPFAM" id="SSF54534">
    <property type="entry name" value="FKBP-like"/>
    <property type="match status" value="1"/>
</dbReference>
<comment type="catalytic activity">
    <reaction evidence="1 9 10">
        <text>[protein]-peptidylproline (omega=180) = [protein]-peptidylproline (omega=0)</text>
        <dbReference type="Rhea" id="RHEA:16237"/>
        <dbReference type="Rhea" id="RHEA-COMP:10747"/>
        <dbReference type="Rhea" id="RHEA-COMP:10748"/>
        <dbReference type="ChEBI" id="CHEBI:83833"/>
        <dbReference type="ChEBI" id="CHEBI:83834"/>
        <dbReference type="EC" id="5.2.1.8"/>
    </reaction>
</comment>
<evidence type="ECO:0000256" key="8">
    <source>
        <dbReference type="ARBA" id="ARBA00037071"/>
    </source>
</evidence>
<sequence>MQNQVAIIEYEVRDHATQEVLDSNIGQKPLEFLMGAGQVIVGLEKAVQQAQVGQTLNIIIPPQDAYGEYRTDYLQEVPRDQFEGIELKKGMTLFGQGENQESVQVSVKDFSERMVMIDYNHPLAGKELSFQFTLLGLREASEQEVLKGQAHAKKCCGGGCGCAH</sequence>
<dbReference type="InterPro" id="IPR046357">
    <property type="entry name" value="PPIase_dom_sf"/>
</dbReference>
<reference evidence="16" key="3">
    <citation type="submission" date="2014-12" db="EMBL/GenBank/DDBJ databases">
        <authorList>
            <person name="Smet A."/>
        </authorList>
    </citation>
    <scope>NUCLEOTIDE SEQUENCE [LARGE SCALE GENOMIC DNA]</scope>
</reference>
<evidence type="ECO:0000256" key="10">
    <source>
        <dbReference type="RuleBase" id="RU003915"/>
    </source>
</evidence>
<dbReference type="Proteomes" id="UP000038622">
    <property type="component" value="Unassembled WGS sequence"/>
</dbReference>
<name>A0A0K2X5I6_9HELI</name>
<keyword evidence="4" id="KW-0963">Cytoplasm</keyword>
<dbReference type="Gene3D" id="3.10.50.40">
    <property type="match status" value="1"/>
</dbReference>
<dbReference type="GO" id="GO:0005737">
    <property type="term" value="C:cytoplasm"/>
    <property type="evidence" value="ECO:0007669"/>
    <property type="project" value="UniProtKB-SubCell"/>
</dbReference>
<dbReference type="PROSITE" id="PS50059">
    <property type="entry name" value="FKBP_PPIASE"/>
    <property type="match status" value="1"/>
</dbReference>
<dbReference type="GO" id="GO:0003755">
    <property type="term" value="F:peptidyl-prolyl cis-trans isomerase activity"/>
    <property type="evidence" value="ECO:0007669"/>
    <property type="project" value="UniProtKB-UniRule"/>
</dbReference>
<evidence type="ECO:0000259" key="11">
    <source>
        <dbReference type="PROSITE" id="PS50059"/>
    </source>
</evidence>
<keyword evidence="7 9" id="KW-0413">Isomerase</keyword>
<feature type="domain" description="PPIase FKBP-type" evidence="11">
    <location>
        <begin position="3"/>
        <end position="80"/>
    </location>
</feature>
<evidence type="ECO:0000313" key="15">
    <source>
        <dbReference type="EMBL" id="CRF51908.1"/>
    </source>
</evidence>
<dbReference type="Gene3D" id="2.40.10.330">
    <property type="match status" value="1"/>
</dbReference>
<evidence type="ECO:0000313" key="16">
    <source>
        <dbReference type="Proteomes" id="UP000038622"/>
    </source>
</evidence>
<reference evidence="12" key="1">
    <citation type="submission" date="2014-12" db="EMBL/GenBank/DDBJ databases">
        <title>Whole genome sequences of four Staphylococcus schleiferi canine isolates.</title>
        <authorList>
            <person name="Misic A.M."/>
            <person name="Cain C."/>
            <person name="Morris D.O."/>
            <person name="Rankin S."/>
            <person name="Beiting D."/>
        </authorList>
    </citation>
    <scope>NUCLEOTIDE SEQUENCE</scope>
    <source>
        <strain evidence="12">ASB11</strain>
        <strain evidence="13">ASB13</strain>
        <strain evidence="15">ASB7</strain>
        <strain evidence="14">ASB9</strain>
    </source>
</reference>
<evidence type="ECO:0000256" key="1">
    <source>
        <dbReference type="ARBA" id="ARBA00000971"/>
    </source>
</evidence>
<dbReference type="STRING" id="1578720.HAL011_10720"/>
<organism evidence="12 16">
    <name type="scientific">Helicobacter ailurogastricus</name>
    <dbReference type="NCBI Taxonomy" id="1578720"/>
    <lineage>
        <taxon>Bacteria</taxon>
        <taxon>Pseudomonadati</taxon>
        <taxon>Campylobacterota</taxon>
        <taxon>Epsilonproteobacteria</taxon>
        <taxon>Campylobacterales</taxon>
        <taxon>Helicobacteraceae</taxon>
        <taxon>Helicobacter</taxon>
    </lineage>
</organism>
<evidence type="ECO:0000313" key="18">
    <source>
        <dbReference type="Proteomes" id="UP000043437"/>
    </source>
</evidence>
<evidence type="ECO:0000256" key="7">
    <source>
        <dbReference type="ARBA" id="ARBA00023235"/>
    </source>
</evidence>
<dbReference type="EMBL" id="CDMG01000002">
    <property type="protein sequence ID" value="CRF51908.1"/>
    <property type="molecule type" value="Genomic_DNA"/>
</dbReference>
<gene>
    <name evidence="12" type="ORF">HAL011_10720</name>
    <name evidence="13" type="ORF">HAL013_15660</name>
    <name evidence="15" type="ORF">HAL07_00340</name>
    <name evidence="14" type="ORF">HAL09_11640</name>
</gene>
<evidence type="ECO:0000256" key="9">
    <source>
        <dbReference type="PROSITE-ProRule" id="PRU00277"/>
    </source>
</evidence>
<comment type="subcellular location">
    <subcellularLocation>
        <location evidence="2">Cytoplasm</location>
    </subcellularLocation>
</comment>
<evidence type="ECO:0000256" key="6">
    <source>
        <dbReference type="ARBA" id="ARBA00023186"/>
    </source>
</evidence>
<dbReference type="RefSeq" id="WP_082346455.1">
    <property type="nucleotide sequence ID" value="NZ_BSCV01000001.1"/>
</dbReference>
<evidence type="ECO:0000256" key="2">
    <source>
        <dbReference type="ARBA" id="ARBA00004496"/>
    </source>
</evidence>
<reference evidence="17 18" key="2">
    <citation type="submission" date="2014-12" db="EMBL/GenBank/DDBJ databases">
        <authorList>
            <person name="Jaenicke S."/>
        </authorList>
    </citation>
    <scope>NUCLEOTIDE SEQUENCE [LARGE SCALE GENOMIC DNA]</scope>
</reference>
<evidence type="ECO:0000313" key="12">
    <source>
        <dbReference type="EMBL" id="CRF41281.1"/>
    </source>
</evidence>
<dbReference type="AlphaFoldDB" id="A0A0K2X5I6"/>
<proteinExistence type="inferred from homology"/>
<dbReference type="EC" id="5.2.1.8" evidence="10"/>
<keyword evidence="16" id="KW-1185">Reference proteome</keyword>
<dbReference type="Pfam" id="PF00254">
    <property type="entry name" value="FKBP_C"/>
    <property type="match status" value="1"/>
</dbReference>
<dbReference type="PANTHER" id="PTHR47861:SF3">
    <property type="entry name" value="FKBP-TYPE PEPTIDYL-PROLYL CIS-TRANS ISOMERASE SLYD"/>
    <property type="match status" value="1"/>
</dbReference>
<dbReference type="InterPro" id="IPR048261">
    <property type="entry name" value="SlpA/SlyD-like_ins_sf"/>
</dbReference>
<evidence type="ECO:0000256" key="4">
    <source>
        <dbReference type="ARBA" id="ARBA00022490"/>
    </source>
</evidence>
<dbReference type="GO" id="GO:0042026">
    <property type="term" value="P:protein refolding"/>
    <property type="evidence" value="ECO:0007669"/>
    <property type="project" value="UniProtKB-ARBA"/>
</dbReference>
<dbReference type="PANTHER" id="PTHR47861">
    <property type="entry name" value="FKBP-TYPE PEPTIDYL-PROLYL CIS-TRANS ISOMERASE SLYD"/>
    <property type="match status" value="1"/>
</dbReference>
<dbReference type="Proteomes" id="UP000041394">
    <property type="component" value="Unassembled WGS sequence"/>
</dbReference>
<dbReference type="Proteomes" id="UP000043437">
    <property type="component" value="Unassembled WGS sequence"/>
</dbReference>
<dbReference type="Proteomes" id="UP000045175">
    <property type="component" value="Unassembled WGS sequence"/>
</dbReference>
<keyword evidence="5 9" id="KW-0697">Rotamase</keyword>
<evidence type="ECO:0000256" key="3">
    <source>
        <dbReference type="ARBA" id="ARBA00006577"/>
    </source>
</evidence>
<evidence type="ECO:0000313" key="14">
    <source>
        <dbReference type="EMBL" id="CRF44573.1"/>
    </source>
</evidence>
<comment type="function">
    <text evidence="8">Also involved in hydrogenase metallocenter assembly, probably by participating in the nickel insertion step. This function in hydrogenase biosynthesis requires chaperone activity and the presence of the metal-binding domain, but not PPIase activity.</text>
</comment>
<evidence type="ECO:0000313" key="17">
    <source>
        <dbReference type="Proteomes" id="UP000041394"/>
    </source>
</evidence>
<evidence type="ECO:0000256" key="5">
    <source>
        <dbReference type="ARBA" id="ARBA00023110"/>
    </source>
</evidence>
<dbReference type="OrthoDB" id="9808891at2"/>
<protein>
    <recommendedName>
        <fullName evidence="10">Peptidyl-prolyl cis-trans isomerase</fullName>
        <ecNumber evidence="10">5.2.1.8</ecNumber>
    </recommendedName>
</protein>
<dbReference type="InterPro" id="IPR001179">
    <property type="entry name" value="PPIase_FKBP_dom"/>
</dbReference>
<accession>A0A0K2X5I6</accession>